<proteinExistence type="predicted"/>
<organism evidence="1 2">
    <name type="scientific">Pseudomonas syringae pv. actinidiae</name>
    <dbReference type="NCBI Taxonomy" id="103796"/>
    <lineage>
        <taxon>Bacteria</taxon>
        <taxon>Pseudomonadati</taxon>
        <taxon>Pseudomonadota</taxon>
        <taxon>Gammaproteobacteria</taxon>
        <taxon>Pseudomonadales</taxon>
        <taxon>Pseudomonadaceae</taxon>
        <taxon>Pseudomonas</taxon>
        <taxon>Pseudomonas syringae</taxon>
    </lineage>
</organism>
<comment type="caution">
    <text evidence="1">The sequence shown here is derived from an EMBL/GenBank/DDBJ whole genome shotgun (WGS) entry which is preliminary data.</text>
</comment>
<dbReference type="EMBL" id="BGJZ01000219">
    <property type="protein sequence ID" value="GBH11025.1"/>
    <property type="molecule type" value="Genomic_DNA"/>
</dbReference>
<name>A0A2V0QL90_PSESF</name>
<protein>
    <submittedName>
        <fullName evidence="1">Uncharacterized protein</fullName>
    </submittedName>
</protein>
<sequence length="49" mass="5766">MQSLFNHWEVVRYLTHHVPWPYPEGVALRYLRHDAGTTMGIDARRMAGK</sequence>
<dbReference type="AlphaFoldDB" id="A0A2V0QL90"/>
<gene>
    <name evidence="1" type="ORF">KPSA1_04456</name>
</gene>
<reference evidence="1 2" key="1">
    <citation type="submission" date="2018-04" db="EMBL/GenBank/DDBJ databases">
        <title>Draft genome sequence of Pseudomonas syringae pv. actinidiae biovar 1 strains isolated from kiwifruit in Kagawa prefecture.</title>
        <authorList>
            <person name="Tabuchi M."/>
            <person name="Saito M."/>
            <person name="Fujiwara S."/>
            <person name="Sasa N."/>
            <person name="Akimitsu K."/>
            <person name="Gomi K."/>
            <person name="Konishi-Sugita S."/>
            <person name="Hamano K."/>
            <person name="Kataoka I."/>
        </authorList>
    </citation>
    <scope>NUCLEOTIDE SEQUENCE [LARGE SCALE GENOMIC DNA]</scope>
    <source>
        <strain evidence="1 2">MAFF212206</strain>
    </source>
</reference>
<evidence type="ECO:0000313" key="2">
    <source>
        <dbReference type="Proteomes" id="UP000247480"/>
    </source>
</evidence>
<accession>A0A2V0QL90</accession>
<evidence type="ECO:0000313" key="1">
    <source>
        <dbReference type="EMBL" id="GBH11025.1"/>
    </source>
</evidence>
<dbReference type="Proteomes" id="UP000247480">
    <property type="component" value="Unassembled WGS sequence"/>
</dbReference>